<sequence length="51" mass="5828">MRVLWLAGNTIFIVSIFADRIRESIIDRETFRSLPGSGERPILILSNLAIR</sequence>
<protein>
    <submittedName>
        <fullName evidence="1">Uncharacterized protein</fullName>
    </submittedName>
</protein>
<dbReference type="AlphaFoldDB" id="E0XXY5"/>
<proteinExistence type="predicted"/>
<reference evidence="1" key="1">
    <citation type="journal article" date="2011" name="Environ. Microbiol.">
        <title>Time-series analyses of Monterey Bay coastal microbial picoplankton using a 'genome proxy' microarray.</title>
        <authorList>
            <person name="Rich V.I."/>
            <person name="Pham V.D."/>
            <person name="Eppley J."/>
            <person name="Shi Y."/>
            <person name="DeLong E.F."/>
        </authorList>
    </citation>
    <scope>NUCLEOTIDE SEQUENCE</scope>
</reference>
<organism evidence="1">
    <name type="scientific">uncultured delta proteobacterium HF0200_39L23</name>
    <dbReference type="NCBI Taxonomy" id="710832"/>
    <lineage>
        <taxon>Bacteria</taxon>
        <taxon>Deltaproteobacteria</taxon>
        <taxon>environmental samples</taxon>
    </lineage>
</organism>
<dbReference type="EMBL" id="GU474915">
    <property type="protein sequence ID" value="ADI19276.1"/>
    <property type="molecule type" value="Genomic_DNA"/>
</dbReference>
<evidence type="ECO:0000313" key="1">
    <source>
        <dbReference type="EMBL" id="ADI19276.1"/>
    </source>
</evidence>
<accession>E0XXY5</accession>
<name>E0XXY5_9DELT</name>